<keyword evidence="2" id="KW-1133">Transmembrane helix</keyword>
<reference evidence="4" key="1">
    <citation type="submission" date="2023-07" db="EMBL/GenBank/DDBJ databases">
        <title>30 novel species of actinomycetes from the DSMZ collection.</title>
        <authorList>
            <person name="Nouioui I."/>
        </authorList>
    </citation>
    <scope>NUCLEOTIDE SEQUENCE [LARGE SCALE GENOMIC DNA]</scope>
    <source>
        <strain evidence="4">DSM 44399</strain>
    </source>
</reference>
<dbReference type="EMBL" id="JAVREH010000012">
    <property type="protein sequence ID" value="MDT0261992.1"/>
    <property type="molecule type" value="Genomic_DNA"/>
</dbReference>
<feature type="transmembrane region" description="Helical" evidence="2">
    <location>
        <begin position="28"/>
        <end position="51"/>
    </location>
</feature>
<dbReference type="Proteomes" id="UP001183176">
    <property type="component" value="Unassembled WGS sequence"/>
</dbReference>
<evidence type="ECO:0000313" key="3">
    <source>
        <dbReference type="EMBL" id="MDT0261992.1"/>
    </source>
</evidence>
<keyword evidence="4" id="KW-1185">Reference proteome</keyword>
<proteinExistence type="predicted"/>
<name>A0ABU2JAH6_9ACTN</name>
<evidence type="ECO:0000256" key="2">
    <source>
        <dbReference type="SAM" id="Phobius"/>
    </source>
</evidence>
<sequence>MSWLTEPDEEWDTDPDAYRKEPKSRLKVVALVLAGWLVVSALVLIGLLAFGGRHGSTSAIRAPEQGRQSSSASPSPSRTASLPSGWVQRASDDKTDCAAHSYGRVQTFFTKTPCSSVHRRLATTNPHGRTVVVATSVVTFDTAAQAATYRSLVTSDGTGNVSDLLREGVGYPGAPAELPAAAFASRQSGNRVLVAEAGYATGTSDADDSTLKAVATQGVDAP</sequence>
<accession>A0ABU2JAH6</accession>
<gene>
    <name evidence="3" type="ORF">RM423_11345</name>
</gene>
<keyword evidence="2" id="KW-0472">Membrane</keyword>
<feature type="region of interest" description="Disordered" evidence="1">
    <location>
        <begin position="58"/>
        <end position="85"/>
    </location>
</feature>
<comment type="caution">
    <text evidence="3">The sequence shown here is derived from an EMBL/GenBank/DDBJ whole genome shotgun (WGS) entry which is preliminary data.</text>
</comment>
<feature type="compositionally biased region" description="Low complexity" evidence="1">
    <location>
        <begin position="69"/>
        <end position="84"/>
    </location>
</feature>
<evidence type="ECO:0000313" key="4">
    <source>
        <dbReference type="Proteomes" id="UP001183176"/>
    </source>
</evidence>
<evidence type="ECO:0000256" key="1">
    <source>
        <dbReference type="SAM" id="MobiDB-lite"/>
    </source>
</evidence>
<organism evidence="3 4">
    <name type="scientific">Jatrophihabitans lederbergiae</name>
    <dbReference type="NCBI Taxonomy" id="3075547"/>
    <lineage>
        <taxon>Bacteria</taxon>
        <taxon>Bacillati</taxon>
        <taxon>Actinomycetota</taxon>
        <taxon>Actinomycetes</taxon>
        <taxon>Jatrophihabitantales</taxon>
        <taxon>Jatrophihabitantaceae</taxon>
        <taxon>Jatrophihabitans</taxon>
    </lineage>
</organism>
<protein>
    <submittedName>
        <fullName evidence="3">Uncharacterized protein</fullName>
    </submittedName>
</protein>
<keyword evidence="2" id="KW-0812">Transmembrane</keyword>
<dbReference type="RefSeq" id="WP_311423146.1">
    <property type="nucleotide sequence ID" value="NZ_JAVREH010000012.1"/>
</dbReference>